<feature type="compositionally biased region" description="Basic and acidic residues" evidence="15">
    <location>
        <begin position="550"/>
        <end position="566"/>
    </location>
</feature>
<feature type="domain" description="Fibronectin type-III" evidence="18">
    <location>
        <begin position="301"/>
        <end position="400"/>
    </location>
</feature>
<dbReference type="PROSITE" id="PS51144">
    <property type="entry name" value="ALPHA_CA_2"/>
    <property type="match status" value="1"/>
</dbReference>
<evidence type="ECO:0000256" key="3">
    <source>
        <dbReference type="ARBA" id="ARBA00013064"/>
    </source>
</evidence>
<dbReference type="CDD" id="cd00063">
    <property type="entry name" value="FN3"/>
    <property type="match status" value="1"/>
</dbReference>
<dbReference type="GO" id="GO:0004725">
    <property type="term" value="F:protein tyrosine phosphatase activity"/>
    <property type="evidence" value="ECO:0007669"/>
    <property type="project" value="UniProtKB-EC"/>
</dbReference>
<dbReference type="SMART" id="SM00060">
    <property type="entry name" value="FN3"/>
    <property type="match status" value="1"/>
</dbReference>
<evidence type="ECO:0000256" key="11">
    <source>
        <dbReference type="ARBA" id="ARBA00023157"/>
    </source>
</evidence>
<dbReference type="InterPro" id="IPR041887">
    <property type="entry name" value="Alpha_CARP_receptor-type"/>
</dbReference>
<dbReference type="SUPFAM" id="SSF49265">
    <property type="entry name" value="Fibronectin type III"/>
    <property type="match status" value="1"/>
</dbReference>
<evidence type="ECO:0000256" key="1">
    <source>
        <dbReference type="ARBA" id="ARBA00004479"/>
    </source>
</evidence>
<dbReference type="PANTHER" id="PTHR19134:SF468">
    <property type="entry name" value="RECEPTOR-TYPE TYROSINE-PROTEIN PHOSPHATASE GAMMA"/>
    <property type="match status" value="1"/>
</dbReference>
<keyword evidence="21" id="KW-1185">Reference proteome</keyword>
<dbReference type="InterPro" id="IPR001148">
    <property type="entry name" value="CA_dom"/>
</dbReference>
<evidence type="ECO:0000256" key="10">
    <source>
        <dbReference type="ARBA" id="ARBA00023136"/>
    </source>
</evidence>
<dbReference type="CDD" id="cd17670">
    <property type="entry name" value="R-PTP-G-2"/>
    <property type="match status" value="1"/>
</dbReference>
<dbReference type="InterPro" id="IPR000242">
    <property type="entry name" value="PTP_cat"/>
</dbReference>
<dbReference type="PANTHER" id="PTHR19134">
    <property type="entry name" value="RECEPTOR-TYPE TYROSINE-PROTEIN PHOSPHATASE"/>
    <property type="match status" value="1"/>
</dbReference>
<evidence type="ECO:0000259" key="18">
    <source>
        <dbReference type="PROSITE" id="PS50853"/>
    </source>
</evidence>
<dbReference type="GeneTree" id="ENSGT00940000155048"/>
<comment type="similarity">
    <text evidence="2">Belongs to the protein-tyrosine phosphatase family. Receptor class 5 subfamily.</text>
</comment>
<dbReference type="InterPro" id="IPR029021">
    <property type="entry name" value="Prot-tyrosine_phosphatase-like"/>
</dbReference>
<evidence type="ECO:0000256" key="6">
    <source>
        <dbReference type="ARBA" id="ARBA00022737"/>
    </source>
</evidence>
<dbReference type="InterPro" id="IPR036116">
    <property type="entry name" value="FN3_sf"/>
</dbReference>
<keyword evidence="4" id="KW-0812">Transmembrane</keyword>
<evidence type="ECO:0000256" key="13">
    <source>
        <dbReference type="ARBA" id="ARBA00051722"/>
    </source>
</evidence>
<feature type="region of interest" description="Disordered" evidence="15">
    <location>
        <begin position="1"/>
        <end position="27"/>
    </location>
</feature>
<dbReference type="Gene3D" id="3.90.190.10">
    <property type="entry name" value="Protein tyrosine phosphatase superfamily"/>
    <property type="match status" value="2"/>
</dbReference>
<keyword evidence="7" id="KW-0378">Hydrolase</keyword>
<dbReference type="InterPro" id="IPR013783">
    <property type="entry name" value="Ig-like_fold"/>
</dbReference>
<dbReference type="AlphaFoldDB" id="A0A8C3A9R7"/>
<keyword evidence="10" id="KW-0472">Membrane</keyword>
<dbReference type="Gene3D" id="3.10.200.10">
    <property type="entry name" value="Alpha carbonic anhydrase"/>
    <property type="match status" value="1"/>
</dbReference>
<dbReference type="InterPro" id="IPR050348">
    <property type="entry name" value="Protein-Tyr_Phosphatase"/>
</dbReference>
<evidence type="ECO:0000256" key="2">
    <source>
        <dbReference type="ARBA" id="ARBA00006246"/>
    </source>
</evidence>
<dbReference type="Gene3D" id="2.60.40.10">
    <property type="entry name" value="Immunoglobulins"/>
    <property type="match status" value="1"/>
</dbReference>
<organism evidence="20 21">
    <name type="scientific">Cyclopterus lumpus</name>
    <name type="common">Lumpsucker</name>
    <dbReference type="NCBI Taxonomy" id="8103"/>
    <lineage>
        <taxon>Eukaryota</taxon>
        <taxon>Metazoa</taxon>
        <taxon>Chordata</taxon>
        <taxon>Craniata</taxon>
        <taxon>Vertebrata</taxon>
        <taxon>Euteleostomi</taxon>
        <taxon>Actinopterygii</taxon>
        <taxon>Neopterygii</taxon>
        <taxon>Teleostei</taxon>
        <taxon>Neoteleostei</taxon>
        <taxon>Acanthomorphata</taxon>
        <taxon>Eupercaria</taxon>
        <taxon>Perciformes</taxon>
        <taxon>Cottioidei</taxon>
        <taxon>Cottales</taxon>
        <taxon>Cyclopteridae</taxon>
        <taxon>Cyclopterus</taxon>
    </lineage>
</organism>
<feature type="domain" description="Tyrosine-protein phosphatase" evidence="16">
    <location>
        <begin position="930"/>
        <end position="1190"/>
    </location>
</feature>
<evidence type="ECO:0000256" key="8">
    <source>
        <dbReference type="ARBA" id="ARBA00022912"/>
    </source>
</evidence>
<dbReference type="SUPFAM" id="SSF51069">
    <property type="entry name" value="Carbonic anhydrase"/>
    <property type="match status" value="1"/>
</dbReference>
<dbReference type="PROSITE" id="PS00383">
    <property type="entry name" value="TYR_PHOSPHATASE_1"/>
    <property type="match status" value="1"/>
</dbReference>
<dbReference type="SMART" id="SM01057">
    <property type="entry name" value="Carb_anhydrase"/>
    <property type="match status" value="1"/>
</dbReference>
<gene>
    <name evidence="20" type="primary">ca16b</name>
</gene>
<protein>
    <recommendedName>
        <fullName evidence="14">Receptor-type tyrosine-protein phosphatase gamma</fullName>
        <ecNumber evidence="3">3.1.3.48</ecNumber>
    </recommendedName>
</protein>
<keyword evidence="5" id="KW-0732">Signal</keyword>
<dbReference type="FunFam" id="3.90.190.10:FF:000013">
    <property type="entry name" value="receptor-type tyrosine-protein phosphatase zeta isoform X1"/>
    <property type="match status" value="1"/>
</dbReference>
<evidence type="ECO:0000256" key="15">
    <source>
        <dbReference type="SAM" id="MobiDB-lite"/>
    </source>
</evidence>
<dbReference type="Pfam" id="PF00194">
    <property type="entry name" value="Carb_anhydrase"/>
    <property type="match status" value="1"/>
</dbReference>
<dbReference type="InterPro" id="IPR016130">
    <property type="entry name" value="Tyr_Pase_AS"/>
</dbReference>
<feature type="domain" description="Tyrosine-protein phosphatase" evidence="16">
    <location>
        <begin position="628"/>
        <end position="899"/>
    </location>
</feature>
<dbReference type="SMART" id="SM00194">
    <property type="entry name" value="PTPc"/>
    <property type="match status" value="2"/>
</dbReference>
<evidence type="ECO:0000259" key="19">
    <source>
        <dbReference type="PROSITE" id="PS51144"/>
    </source>
</evidence>
<accession>A0A8C3A9R7</accession>
<dbReference type="Ensembl" id="ENSCLMT00005040265.1">
    <property type="protein sequence ID" value="ENSCLMP00005038790.1"/>
    <property type="gene ID" value="ENSCLMG00005017865.1"/>
</dbReference>
<dbReference type="GO" id="GO:0005886">
    <property type="term" value="C:plasma membrane"/>
    <property type="evidence" value="ECO:0007669"/>
    <property type="project" value="UniProtKB-ARBA"/>
</dbReference>
<evidence type="ECO:0000256" key="7">
    <source>
        <dbReference type="ARBA" id="ARBA00022801"/>
    </source>
</evidence>
<evidence type="ECO:0000256" key="5">
    <source>
        <dbReference type="ARBA" id="ARBA00022729"/>
    </source>
</evidence>
<evidence type="ECO:0000256" key="12">
    <source>
        <dbReference type="ARBA" id="ARBA00023180"/>
    </source>
</evidence>
<dbReference type="InterPro" id="IPR003961">
    <property type="entry name" value="FN3_dom"/>
</dbReference>
<evidence type="ECO:0000259" key="16">
    <source>
        <dbReference type="PROSITE" id="PS50055"/>
    </source>
</evidence>
<proteinExistence type="inferred from homology"/>
<evidence type="ECO:0000256" key="4">
    <source>
        <dbReference type="ARBA" id="ARBA00022692"/>
    </source>
</evidence>
<feature type="domain" description="Alpha-carbonic anhydrase" evidence="19">
    <location>
        <begin position="10"/>
        <end position="273"/>
    </location>
</feature>
<keyword evidence="11" id="KW-1015">Disulfide bond</keyword>
<evidence type="ECO:0000259" key="17">
    <source>
        <dbReference type="PROSITE" id="PS50056"/>
    </source>
</evidence>
<dbReference type="SUPFAM" id="SSF52799">
    <property type="entry name" value="(Phosphotyrosine protein) phosphatases II"/>
    <property type="match status" value="2"/>
</dbReference>
<dbReference type="PROSITE" id="PS50853">
    <property type="entry name" value="FN3"/>
    <property type="match status" value="1"/>
</dbReference>
<dbReference type="EC" id="3.1.3.48" evidence="3"/>
<dbReference type="PROSITE" id="PS50056">
    <property type="entry name" value="TYR_PHOSPHATASE_2"/>
    <property type="match status" value="2"/>
</dbReference>
<dbReference type="Pfam" id="PF00041">
    <property type="entry name" value="fn3"/>
    <property type="match status" value="1"/>
</dbReference>
<dbReference type="InterPro" id="IPR003595">
    <property type="entry name" value="Tyr_Pase_cat"/>
</dbReference>
<keyword evidence="9" id="KW-1133">Transmembrane helix</keyword>
<reference evidence="20" key="2">
    <citation type="submission" date="2025-09" db="UniProtKB">
        <authorList>
            <consortium name="Ensembl"/>
        </authorList>
    </citation>
    <scope>IDENTIFICATION</scope>
</reference>
<dbReference type="InterPro" id="IPR000387">
    <property type="entry name" value="Tyr_Pase_dom"/>
</dbReference>
<feature type="compositionally biased region" description="Acidic residues" evidence="15">
    <location>
        <begin position="531"/>
        <end position="549"/>
    </location>
</feature>
<feature type="domain" description="Tyrosine specific protein phosphatases" evidence="17">
    <location>
        <begin position="819"/>
        <end position="890"/>
    </location>
</feature>
<dbReference type="Proteomes" id="UP000694565">
    <property type="component" value="Unplaced"/>
</dbReference>
<comment type="subcellular location">
    <subcellularLocation>
        <location evidence="1">Membrane</location>
        <topology evidence="1">Single-pass type I membrane protein</topology>
    </subcellularLocation>
</comment>
<comment type="catalytic activity">
    <reaction evidence="13">
        <text>O-phospho-L-tyrosyl-[protein] + H2O = L-tyrosyl-[protein] + phosphate</text>
        <dbReference type="Rhea" id="RHEA:10684"/>
        <dbReference type="Rhea" id="RHEA-COMP:10136"/>
        <dbReference type="Rhea" id="RHEA-COMP:20101"/>
        <dbReference type="ChEBI" id="CHEBI:15377"/>
        <dbReference type="ChEBI" id="CHEBI:43474"/>
        <dbReference type="ChEBI" id="CHEBI:46858"/>
        <dbReference type="ChEBI" id="CHEBI:61978"/>
        <dbReference type="EC" id="3.1.3.48"/>
    </reaction>
</comment>
<feature type="region of interest" description="Disordered" evidence="15">
    <location>
        <begin position="486"/>
        <end position="569"/>
    </location>
</feature>
<evidence type="ECO:0000313" key="20">
    <source>
        <dbReference type="Ensembl" id="ENSCLMP00005038790.1"/>
    </source>
</evidence>
<dbReference type="PROSITE" id="PS50055">
    <property type="entry name" value="TYR_PHOSPHATASE_PTP"/>
    <property type="match status" value="2"/>
</dbReference>
<evidence type="ECO:0000313" key="21">
    <source>
        <dbReference type="Proteomes" id="UP000694565"/>
    </source>
</evidence>
<dbReference type="FunFam" id="3.90.190.10:FF:000016">
    <property type="entry name" value="receptor-type tyrosine-protein phosphatase gamma isoform X1"/>
    <property type="match status" value="1"/>
</dbReference>
<feature type="domain" description="Tyrosine specific protein phosphatases" evidence="17">
    <location>
        <begin position="1107"/>
        <end position="1181"/>
    </location>
</feature>
<keyword evidence="6" id="KW-0677">Repeat</keyword>
<dbReference type="FunFam" id="2.60.40.10:FF:000255">
    <property type="entry name" value="receptor-type tyrosine-protein phosphatase gamma isoform X2"/>
    <property type="match status" value="1"/>
</dbReference>
<evidence type="ECO:0000256" key="9">
    <source>
        <dbReference type="ARBA" id="ARBA00022989"/>
    </source>
</evidence>
<dbReference type="SMART" id="SM00404">
    <property type="entry name" value="PTPc_motif"/>
    <property type="match status" value="2"/>
</dbReference>
<dbReference type="PRINTS" id="PR00700">
    <property type="entry name" value="PRTYPHPHTASE"/>
</dbReference>
<feature type="compositionally biased region" description="Polar residues" evidence="15">
    <location>
        <begin position="506"/>
        <end position="520"/>
    </location>
</feature>
<sequence length="1225" mass="137956">MRERRAAGDPYWSYSGSHGPQSWPASYPECAARNQSPVDIAEERASVSEEYQELVLDKFNAETSNQTTMKNTGKTVAVLLKDDYFVRGAGLPGRFKAEKMEFHWGHSNGSAGSEHSINGRRFPVEMQIYLYNSDDFDSLSAAIKERRIIAAMVVFFELGQKDNPAVEPIIQGLKGVVHHEKETNLRSFILRDLLPSSLDSYYRYTGSLTTPPCIKVVEWIIFSRPVYLSHSQLEAFYSIFTTEQQDHVKSVEYLRNNFRPLQDLDNRKVFKSAVKDAWQKDLTEVLGGPHSTEASRVCSSAPVSMKIKPLNQTALMVSWERPKAVYHPPITSYMVSYSWVKRDVADEKTFTKTGDQSMKAVITNVSPDLLYLFRVQAVCPHDLRSDFSQTLLFRANTTRIFEGSRIVKTGMPTISPASSADMAPISSGSSTWTSSGIHFSIVSMATGMGPSSSGSQATVASVVTSTLLAGLGVGGGVISSLPSSVWPTKAPQATQNPTRPSIPPAKSSTEQAASQGSETDSPSEEKQAAHEDEEEEKEGEREGEQEEGEDEKKRKNKTAPDNEEKQANSTVVKELHCAHFYVEESSSPRVVANENIPIIPIPDDMDAIPVKQFIKHIMELYKNNLQGFSEDFEEVQRSIADLKITAEHSNHPDNKHKNRYINIVAYDHSRVKLRALAGKDAKHSDYINANYVDGYNRPRAYIAAQGPLKSTFEDFWRMVWEQNTGIIVMITNLVEKGRRKCDQYWPTENTEQYGNIVVTPKCTKVHACYTLRRFLIRNTKVKKGQKGNPKGKLNERIVVQYHYTQWPDMGVPEYTLPVLTFINRSSAARAADMGPVLVHCSAGVGRTGTYIVIDSMLQQIKDKSTVSVLDFLKHIRTQRNYLVQTEEQYVFIHDALMEAIMSRETEVPAWQLHSYVNSILTPNSTGRTLLEKQFRLLTQCNARFVECFSAHKDCNKEKNRNSSVVPSERARVGLTTLPGMKGTDYINASYVMGYFRSNEFIVTQHPLPHTTTDFWRMIWDHNAQIIVMLADNQGLAEDEFVYWPSREEAMNCIAFTVTLISKDRLCLSNEEQIIIHDFILEATQDDYVLEVRHFQCPKWPNPDAPLSSTFELISVIKEEAMTRDGPTIVHDEYGAVSAGMLCALTTLSQQLENEGVVDIYQVAKMINLMRPGVFTDIEQYQYLYKAMLSLVSNREFCLSPMHMDTNGVVVVADESDPAESMESLV</sequence>
<dbReference type="InterPro" id="IPR036398">
    <property type="entry name" value="CA_dom_sf"/>
</dbReference>
<keyword evidence="12" id="KW-0325">Glycoprotein</keyword>
<feature type="compositionally biased region" description="Polar residues" evidence="15">
    <location>
        <begin position="14"/>
        <end position="24"/>
    </location>
</feature>
<dbReference type="FunFam" id="3.10.200.10:FF:000005">
    <property type="entry name" value="receptor-type tyrosine-protein phosphatase gamma isoform X1"/>
    <property type="match status" value="1"/>
</dbReference>
<name>A0A8C3A9R7_CYCLU</name>
<dbReference type="CDD" id="cd03122">
    <property type="entry name" value="alpha_CARP_receptor_like"/>
    <property type="match status" value="1"/>
</dbReference>
<dbReference type="Pfam" id="PF00102">
    <property type="entry name" value="Y_phosphatase"/>
    <property type="match status" value="2"/>
</dbReference>
<evidence type="ECO:0000256" key="14">
    <source>
        <dbReference type="ARBA" id="ARBA00074348"/>
    </source>
</evidence>
<keyword evidence="8" id="KW-0904">Protein phosphatase</keyword>
<reference evidence="20" key="1">
    <citation type="submission" date="2025-08" db="UniProtKB">
        <authorList>
            <consortium name="Ensembl"/>
        </authorList>
    </citation>
    <scope>IDENTIFICATION</scope>
</reference>